<accession>A0A0G1PIN3</accession>
<evidence type="ECO:0000313" key="3">
    <source>
        <dbReference type="Proteomes" id="UP000034794"/>
    </source>
</evidence>
<protein>
    <submittedName>
        <fullName evidence="2">Uncharacterized protein</fullName>
    </submittedName>
</protein>
<dbReference type="AlphaFoldDB" id="A0A0G1PIN3"/>
<gene>
    <name evidence="2" type="ORF">UX47_C0008G0006</name>
</gene>
<evidence type="ECO:0000313" key="2">
    <source>
        <dbReference type="EMBL" id="KKU32649.1"/>
    </source>
</evidence>
<name>A0A0G1PIN3_9BACT</name>
<evidence type="ECO:0000256" key="1">
    <source>
        <dbReference type="SAM" id="MobiDB-lite"/>
    </source>
</evidence>
<organism evidence="2 3">
    <name type="scientific">Candidatus Collierbacteria bacterium GW2011_GWA2_46_26</name>
    <dbReference type="NCBI Taxonomy" id="1618381"/>
    <lineage>
        <taxon>Bacteria</taxon>
        <taxon>Candidatus Collieribacteriota</taxon>
    </lineage>
</organism>
<dbReference type="EMBL" id="LCMI01000008">
    <property type="protein sequence ID" value="KKU32649.1"/>
    <property type="molecule type" value="Genomic_DNA"/>
</dbReference>
<reference evidence="2 3" key="1">
    <citation type="journal article" date="2015" name="Nature">
        <title>rRNA introns, odd ribosomes, and small enigmatic genomes across a large radiation of phyla.</title>
        <authorList>
            <person name="Brown C.T."/>
            <person name="Hug L.A."/>
            <person name="Thomas B.C."/>
            <person name="Sharon I."/>
            <person name="Castelle C.J."/>
            <person name="Singh A."/>
            <person name="Wilkins M.J."/>
            <person name="Williams K.H."/>
            <person name="Banfield J.F."/>
        </authorList>
    </citation>
    <scope>NUCLEOTIDE SEQUENCE [LARGE SCALE GENOMIC DNA]</scope>
</reference>
<feature type="region of interest" description="Disordered" evidence="1">
    <location>
        <begin position="1"/>
        <end position="20"/>
    </location>
</feature>
<proteinExistence type="predicted"/>
<dbReference type="Proteomes" id="UP000034794">
    <property type="component" value="Unassembled WGS sequence"/>
</dbReference>
<comment type="caution">
    <text evidence="2">The sequence shown here is derived from an EMBL/GenBank/DDBJ whole genome shotgun (WGS) entry which is preliminary data.</text>
</comment>
<sequence>MEWLENLMPGTPASSTGRPTTGTHLTLIWIVGIKCMRATPTKFPITTITRRYHSS</sequence>